<protein>
    <recommendedName>
        <fullName evidence="6">RNA polymerase sigma-70 region 2 domain-containing protein</fullName>
    </recommendedName>
</protein>
<dbReference type="Gene3D" id="1.10.10.10">
    <property type="entry name" value="Winged helix-like DNA-binding domain superfamily/Winged helix DNA-binding domain"/>
    <property type="match status" value="1"/>
</dbReference>
<feature type="compositionally biased region" description="Basic and acidic residues" evidence="5">
    <location>
        <begin position="16"/>
        <end position="26"/>
    </location>
</feature>
<feature type="region of interest" description="Disordered" evidence="5">
    <location>
        <begin position="1"/>
        <end position="26"/>
    </location>
</feature>
<evidence type="ECO:0000256" key="4">
    <source>
        <dbReference type="ARBA" id="ARBA00023163"/>
    </source>
</evidence>
<dbReference type="AlphaFoldDB" id="A0A219B6E8"/>
<dbReference type="OrthoDB" id="7861343at2"/>
<evidence type="ECO:0000313" key="7">
    <source>
        <dbReference type="EMBL" id="OWV33733.1"/>
    </source>
</evidence>
<sequence>MPLSYAAQSEDIVAEEQERSEPENRRETNREIIERVLVGDYVIFRRLALKRLRDRLAADDVLQSFCVKALERAHQLRDENAVHGWLRRLFETTLLDHYRASARLNAKTTPLEPGGPPLEEISGESLSVDESEVVEEVLATLRPAYTQIIRQMDLGRDEPSVISSRLHISPNNLAVRLHRARGAFRDALADTPIALQT</sequence>
<dbReference type="GO" id="GO:0003677">
    <property type="term" value="F:DNA binding"/>
    <property type="evidence" value="ECO:0007669"/>
    <property type="project" value="UniProtKB-KW"/>
</dbReference>
<dbReference type="InterPro" id="IPR007627">
    <property type="entry name" value="RNA_pol_sigma70_r2"/>
</dbReference>
<accession>A0A219B6E8</accession>
<evidence type="ECO:0000256" key="5">
    <source>
        <dbReference type="SAM" id="MobiDB-lite"/>
    </source>
</evidence>
<reference evidence="8" key="1">
    <citation type="submission" date="2017-05" db="EMBL/GenBank/DDBJ databases">
        <authorList>
            <person name="Lin X."/>
        </authorList>
    </citation>
    <scope>NUCLEOTIDE SEQUENCE [LARGE SCALE GENOMIC DNA]</scope>
    <source>
        <strain evidence="8">JLT2012</strain>
    </source>
</reference>
<dbReference type="Pfam" id="PF04542">
    <property type="entry name" value="Sigma70_r2"/>
    <property type="match status" value="1"/>
</dbReference>
<dbReference type="NCBIfam" id="TIGR02937">
    <property type="entry name" value="sigma70-ECF"/>
    <property type="match status" value="1"/>
</dbReference>
<dbReference type="InterPro" id="IPR013325">
    <property type="entry name" value="RNA_pol_sigma_r2"/>
</dbReference>
<dbReference type="InterPro" id="IPR014284">
    <property type="entry name" value="RNA_pol_sigma-70_dom"/>
</dbReference>
<dbReference type="GO" id="GO:0006352">
    <property type="term" value="P:DNA-templated transcription initiation"/>
    <property type="evidence" value="ECO:0007669"/>
    <property type="project" value="InterPro"/>
</dbReference>
<dbReference type="RefSeq" id="WP_088712497.1">
    <property type="nucleotide sequence ID" value="NZ_NFZT01000001.1"/>
</dbReference>
<keyword evidence="3" id="KW-0238">DNA-binding</keyword>
<name>A0A219B6E8_9SPHN</name>
<dbReference type="Gene3D" id="1.10.1740.10">
    <property type="match status" value="1"/>
</dbReference>
<dbReference type="InterPro" id="IPR039425">
    <property type="entry name" value="RNA_pol_sigma-70-like"/>
</dbReference>
<evidence type="ECO:0000313" key="8">
    <source>
        <dbReference type="Proteomes" id="UP000198462"/>
    </source>
</evidence>
<feature type="domain" description="RNA polymerase sigma-70 region 2" evidence="6">
    <location>
        <begin position="45"/>
        <end position="103"/>
    </location>
</feature>
<dbReference type="PANTHER" id="PTHR43133:SF8">
    <property type="entry name" value="RNA POLYMERASE SIGMA FACTOR HI_1459-RELATED"/>
    <property type="match status" value="1"/>
</dbReference>
<dbReference type="SUPFAM" id="SSF88946">
    <property type="entry name" value="Sigma2 domain of RNA polymerase sigma factors"/>
    <property type="match status" value="1"/>
</dbReference>
<dbReference type="Proteomes" id="UP000198462">
    <property type="component" value="Unassembled WGS sequence"/>
</dbReference>
<organism evidence="7 8">
    <name type="scientific">Pacificimonas flava</name>
    <dbReference type="NCBI Taxonomy" id="1234595"/>
    <lineage>
        <taxon>Bacteria</taxon>
        <taxon>Pseudomonadati</taxon>
        <taxon>Pseudomonadota</taxon>
        <taxon>Alphaproteobacteria</taxon>
        <taxon>Sphingomonadales</taxon>
        <taxon>Sphingosinicellaceae</taxon>
        <taxon>Pacificimonas</taxon>
    </lineage>
</organism>
<evidence type="ECO:0000259" key="6">
    <source>
        <dbReference type="Pfam" id="PF04542"/>
    </source>
</evidence>
<dbReference type="InterPro" id="IPR036388">
    <property type="entry name" value="WH-like_DNA-bd_sf"/>
</dbReference>
<dbReference type="PANTHER" id="PTHR43133">
    <property type="entry name" value="RNA POLYMERASE ECF-TYPE SIGMA FACTO"/>
    <property type="match status" value="1"/>
</dbReference>
<dbReference type="GO" id="GO:0016987">
    <property type="term" value="F:sigma factor activity"/>
    <property type="evidence" value="ECO:0007669"/>
    <property type="project" value="UniProtKB-KW"/>
</dbReference>
<dbReference type="EMBL" id="NFZT01000001">
    <property type="protein sequence ID" value="OWV33733.1"/>
    <property type="molecule type" value="Genomic_DNA"/>
</dbReference>
<keyword evidence="4" id="KW-0804">Transcription</keyword>
<evidence type="ECO:0000256" key="3">
    <source>
        <dbReference type="ARBA" id="ARBA00023125"/>
    </source>
</evidence>
<keyword evidence="8" id="KW-1185">Reference proteome</keyword>
<keyword evidence="1" id="KW-0805">Transcription regulation</keyword>
<comment type="caution">
    <text evidence="7">The sequence shown here is derived from an EMBL/GenBank/DDBJ whole genome shotgun (WGS) entry which is preliminary data.</text>
</comment>
<gene>
    <name evidence="7" type="ORF">B5C34_09845</name>
</gene>
<proteinExistence type="predicted"/>
<evidence type="ECO:0000256" key="1">
    <source>
        <dbReference type="ARBA" id="ARBA00023015"/>
    </source>
</evidence>
<evidence type="ECO:0000256" key="2">
    <source>
        <dbReference type="ARBA" id="ARBA00023082"/>
    </source>
</evidence>
<keyword evidence="2" id="KW-0731">Sigma factor</keyword>